<evidence type="ECO:0000313" key="2">
    <source>
        <dbReference type="EMBL" id="ORX62407.1"/>
    </source>
</evidence>
<dbReference type="Proteomes" id="UP000242146">
    <property type="component" value="Unassembled WGS sequence"/>
</dbReference>
<organism evidence="2 3">
    <name type="scientific">Hesseltinella vesiculosa</name>
    <dbReference type="NCBI Taxonomy" id="101127"/>
    <lineage>
        <taxon>Eukaryota</taxon>
        <taxon>Fungi</taxon>
        <taxon>Fungi incertae sedis</taxon>
        <taxon>Mucoromycota</taxon>
        <taxon>Mucoromycotina</taxon>
        <taxon>Mucoromycetes</taxon>
        <taxon>Mucorales</taxon>
        <taxon>Cunninghamellaceae</taxon>
        <taxon>Hesseltinella</taxon>
    </lineage>
</organism>
<accession>A0A1X2GWI6</accession>
<gene>
    <name evidence="2" type="ORF">DM01DRAFT_1331831</name>
</gene>
<sequence length="352" mass="37422">MQSTARTTTDGQFFQHTAGMASASLLPFITASISPIQTTSSTGMLTDASRPTALDGLSTLVTDQLTRTTSDNHTGSSSTSLPPTSSIPTCTNDDTNGYPTPSIYLFDGRSLADESAMDSDIIPFIQPPLLTTDKASLLAGVLESLVQVMDELPGHSPTRASSASCSSASSSTASGISFGSDDLHRHLGNGLTLDDDILFDDQPQTPTRPINTSSSHHRRPSPVDQDDTMITGPWSPLDDSVPETPLSSVSNQQLDTPSSHSAPNLTILALTSFKAILWPSILVDLGLGCDADLNLVLLVASNFSDQHITEILSQWKAILEARMVVDQHQSSMATTSYLGQKLFTLAQIDFIP</sequence>
<name>A0A1X2GWI6_9FUNG</name>
<reference evidence="2 3" key="1">
    <citation type="submission" date="2016-07" db="EMBL/GenBank/DDBJ databases">
        <title>Pervasive Adenine N6-methylation of Active Genes in Fungi.</title>
        <authorList>
            <consortium name="DOE Joint Genome Institute"/>
            <person name="Mondo S.J."/>
            <person name="Dannebaum R.O."/>
            <person name="Kuo R.C."/>
            <person name="Labutti K."/>
            <person name="Haridas S."/>
            <person name="Kuo A."/>
            <person name="Salamov A."/>
            <person name="Ahrendt S.R."/>
            <person name="Lipzen A."/>
            <person name="Sullivan W."/>
            <person name="Andreopoulos W.B."/>
            <person name="Clum A."/>
            <person name="Lindquist E."/>
            <person name="Daum C."/>
            <person name="Ramamoorthy G.K."/>
            <person name="Gryganskyi A."/>
            <person name="Culley D."/>
            <person name="Magnuson J.K."/>
            <person name="James T.Y."/>
            <person name="O'Malley M.A."/>
            <person name="Stajich J.E."/>
            <person name="Spatafora J.W."/>
            <person name="Visel A."/>
            <person name="Grigoriev I.V."/>
        </authorList>
    </citation>
    <scope>NUCLEOTIDE SEQUENCE [LARGE SCALE GENOMIC DNA]</scope>
    <source>
        <strain evidence="2 3">NRRL 3301</strain>
    </source>
</reference>
<feature type="region of interest" description="Disordered" evidence="1">
    <location>
        <begin position="66"/>
        <end position="95"/>
    </location>
</feature>
<evidence type="ECO:0000313" key="3">
    <source>
        <dbReference type="Proteomes" id="UP000242146"/>
    </source>
</evidence>
<keyword evidence="3" id="KW-1185">Reference proteome</keyword>
<dbReference type="AlphaFoldDB" id="A0A1X2GWI6"/>
<proteinExistence type="predicted"/>
<dbReference type="OrthoDB" id="2291034at2759"/>
<dbReference type="STRING" id="101127.A0A1X2GWI6"/>
<comment type="caution">
    <text evidence="2">The sequence shown here is derived from an EMBL/GenBank/DDBJ whole genome shotgun (WGS) entry which is preliminary data.</text>
</comment>
<feature type="compositionally biased region" description="Polar residues" evidence="1">
    <location>
        <begin position="202"/>
        <end position="214"/>
    </location>
</feature>
<feature type="compositionally biased region" description="Polar residues" evidence="1">
    <location>
        <begin position="245"/>
        <end position="260"/>
    </location>
</feature>
<protein>
    <submittedName>
        <fullName evidence="2">Uncharacterized protein</fullName>
    </submittedName>
</protein>
<dbReference type="EMBL" id="MCGT01000002">
    <property type="protein sequence ID" value="ORX62407.1"/>
    <property type="molecule type" value="Genomic_DNA"/>
</dbReference>
<feature type="compositionally biased region" description="Low complexity" evidence="1">
    <location>
        <begin position="74"/>
        <end position="91"/>
    </location>
</feature>
<feature type="region of interest" description="Disordered" evidence="1">
    <location>
        <begin position="195"/>
        <end position="260"/>
    </location>
</feature>
<evidence type="ECO:0000256" key="1">
    <source>
        <dbReference type="SAM" id="MobiDB-lite"/>
    </source>
</evidence>